<feature type="region of interest" description="Disordered" evidence="1">
    <location>
        <begin position="147"/>
        <end position="276"/>
    </location>
</feature>
<evidence type="ECO:0000313" key="2">
    <source>
        <dbReference type="EMBL" id="CAE0790130.1"/>
    </source>
</evidence>
<feature type="compositionally biased region" description="Low complexity" evidence="1">
    <location>
        <begin position="231"/>
        <end position="247"/>
    </location>
</feature>
<feature type="compositionally biased region" description="Basic and acidic residues" evidence="1">
    <location>
        <begin position="98"/>
        <end position="110"/>
    </location>
</feature>
<gene>
    <name evidence="2" type="ORF">EGYM00163_LOCUS1244</name>
</gene>
<accession>A0A7S4C8K4</accession>
<feature type="region of interest" description="Disordered" evidence="1">
    <location>
        <begin position="1"/>
        <end position="110"/>
    </location>
</feature>
<feature type="compositionally biased region" description="Polar residues" evidence="1">
    <location>
        <begin position="1"/>
        <end position="12"/>
    </location>
</feature>
<protein>
    <submittedName>
        <fullName evidence="2">Uncharacterized protein</fullName>
    </submittedName>
</protein>
<dbReference type="AlphaFoldDB" id="A0A7S4C8K4"/>
<dbReference type="EMBL" id="HBJA01003850">
    <property type="protein sequence ID" value="CAE0790130.1"/>
    <property type="molecule type" value="Transcribed_RNA"/>
</dbReference>
<sequence length="354" mass="38090">MSDSEANSTASHSDPPVSEGEFSQGASGSKKAKQLRSDLARSQNTAVEDDVEDATPESNGPEHASNGDDGPAPASLPRPQSSAHDSEFSDPMTNCDADAWKAKHSEPGPHKITKKLHEFQVEEKSPGPTYYPDVGFCKPKGPEVVIGSGKRFQGHNKPSNSPGPVYYLQKKWRDKPITIGKGERWPGTASKGHPAPTDYMPDHTRIKRSSPGFKMPREVRPTTVIKSDLQPSSSSSRPSSANGSSAPIDDPPEPTKHRKKGIRILGGRLDTSKPCTFGAPHHKPLRPSLSPGPGAYHKPTSFVQKGRGAAMNTSGRDYNPQEKVPYDAGVGMYTPNYAATKPRAPAPICYLHSC</sequence>
<organism evidence="2">
    <name type="scientific">Eutreptiella gymnastica</name>
    <dbReference type="NCBI Taxonomy" id="73025"/>
    <lineage>
        <taxon>Eukaryota</taxon>
        <taxon>Discoba</taxon>
        <taxon>Euglenozoa</taxon>
        <taxon>Euglenida</taxon>
        <taxon>Spirocuta</taxon>
        <taxon>Euglenophyceae</taxon>
        <taxon>Eutreptiales</taxon>
        <taxon>Eutreptiaceae</taxon>
        <taxon>Eutreptiella</taxon>
    </lineage>
</organism>
<evidence type="ECO:0000256" key="1">
    <source>
        <dbReference type="SAM" id="MobiDB-lite"/>
    </source>
</evidence>
<reference evidence="2" key="1">
    <citation type="submission" date="2021-01" db="EMBL/GenBank/DDBJ databases">
        <authorList>
            <person name="Corre E."/>
            <person name="Pelletier E."/>
            <person name="Niang G."/>
            <person name="Scheremetjew M."/>
            <person name="Finn R."/>
            <person name="Kale V."/>
            <person name="Holt S."/>
            <person name="Cochrane G."/>
            <person name="Meng A."/>
            <person name="Brown T."/>
            <person name="Cohen L."/>
        </authorList>
    </citation>
    <scope>NUCLEOTIDE SEQUENCE</scope>
    <source>
        <strain evidence="2">CCMP1594</strain>
    </source>
</reference>
<proteinExistence type="predicted"/>
<name>A0A7S4C8K4_9EUGL</name>